<dbReference type="Gene3D" id="2.60.40.10">
    <property type="entry name" value="Immunoglobulins"/>
    <property type="match status" value="1"/>
</dbReference>
<evidence type="ECO:0000313" key="5">
    <source>
        <dbReference type="Proteomes" id="UP001440599"/>
    </source>
</evidence>
<name>A0ABV1EUM9_9FIRM</name>
<gene>
    <name evidence="4" type="ORF">WMO45_12435</name>
</gene>
<dbReference type="SUPFAM" id="SSF49478">
    <property type="entry name" value="Cna protein B-type domain"/>
    <property type="match status" value="1"/>
</dbReference>
<dbReference type="Gene3D" id="2.60.40.1120">
    <property type="entry name" value="Carboxypeptidase-like, regulatory domain"/>
    <property type="match status" value="2"/>
</dbReference>
<evidence type="ECO:0000313" key="4">
    <source>
        <dbReference type="EMBL" id="MEQ2457326.1"/>
    </source>
</evidence>
<dbReference type="Pfam" id="PF13620">
    <property type="entry name" value="CarboxypepD_reg"/>
    <property type="match status" value="2"/>
</dbReference>
<comment type="similarity">
    <text evidence="1">Belongs to the serine-aspartate repeat-containing protein (SDr) family.</text>
</comment>
<dbReference type="EMBL" id="JBBMFT010000011">
    <property type="protein sequence ID" value="MEQ2457326.1"/>
    <property type="molecule type" value="Genomic_DNA"/>
</dbReference>
<reference evidence="4 5" key="1">
    <citation type="submission" date="2024-03" db="EMBL/GenBank/DDBJ databases">
        <title>Human intestinal bacterial collection.</title>
        <authorList>
            <person name="Pauvert C."/>
            <person name="Hitch T.C.A."/>
            <person name="Clavel T."/>
        </authorList>
    </citation>
    <scope>NUCLEOTIDE SEQUENCE [LARGE SCALE GENOMIC DNA]</scope>
    <source>
        <strain evidence="4 5">CLA-AP-H34</strain>
    </source>
</reference>
<dbReference type="PANTHER" id="PTHR36108">
    <property type="entry name" value="COLOSSIN-B-RELATED"/>
    <property type="match status" value="1"/>
</dbReference>
<dbReference type="Proteomes" id="UP001440599">
    <property type="component" value="Unassembled WGS sequence"/>
</dbReference>
<dbReference type="PANTHER" id="PTHR36108:SF13">
    <property type="entry name" value="COLOSSIN-B-RELATED"/>
    <property type="match status" value="1"/>
</dbReference>
<evidence type="ECO:0000256" key="2">
    <source>
        <dbReference type="ARBA" id="ARBA00022525"/>
    </source>
</evidence>
<sequence>MADIKQDLLALQYSPDFAIQGLQEANIDLELPPAAATSATVYGVVTDGADPIADATVKLFDQAGLPYQHTMTDANGAYTLTGIPAGTYTLGAVKEGYRLSDAAGVTLSSSATTQIDLVCTADATLALGAIAGVLTVASPEGTAQPLAGAKITLKDSLGAVVSNTYTAADGEFAFYDLADGVYTLLATAEGYQAVSTMTAVITGGSIANLTMSMVVDARTYNGTVSGIIRDSAGRVVAGCFVGLYQVTGTGEQLVAVTKTNTAGKYLFGGVTGGQYLVKAKLEQ</sequence>
<dbReference type="InterPro" id="IPR013784">
    <property type="entry name" value="Carb-bd-like_fold"/>
</dbReference>
<comment type="caution">
    <text evidence="4">The sequence shown here is derived from an EMBL/GenBank/DDBJ whole genome shotgun (WGS) entry which is preliminary data.</text>
</comment>
<evidence type="ECO:0000256" key="3">
    <source>
        <dbReference type="ARBA" id="ARBA00022729"/>
    </source>
</evidence>
<keyword evidence="5" id="KW-1185">Reference proteome</keyword>
<protein>
    <submittedName>
        <fullName evidence="4">Carboxypeptidase-like regulatory domain-containing protein</fullName>
    </submittedName>
</protein>
<proteinExistence type="inferred from homology"/>
<keyword evidence="3" id="KW-0732">Signal</keyword>
<keyword evidence="2" id="KW-0964">Secreted</keyword>
<dbReference type="InterPro" id="IPR013783">
    <property type="entry name" value="Ig-like_fold"/>
</dbReference>
<dbReference type="SUPFAM" id="SSF49452">
    <property type="entry name" value="Starch-binding domain-like"/>
    <property type="match status" value="2"/>
</dbReference>
<organism evidence="4 5">
    <name type="scientific">Flavonifractor hominis</name>
    <dbReference type="NCBI Taxonomy" id="3133178"/>
    <lineage>
        <taxon>Bacteria</taxon>
        <taxon>Bacillati</taxon>
        <taxon>Bacillota</taxon>
        <taxon>Clostridia</taxon>
        <taxon>Eubacteriales</taxon>
        <taxon>Oscillospiraceae</taxon>
        <taxon>Flavonifractor</taxon>
    </lineage>
</organism>
<accession>A0ABV1EUM9</accession>
<dbReference type="RefSeq" id="WP_349141123.1">
    <property type="nucleotide sequence ID" value="NZ_JBBMFT010000011.1"/>
</dbReference>
<evidence type="ECO:0000256" key="1">
    <source>
        <dbReference type="ARBA" id="ARBA00007257"/>
    </source>
</evidence>